<dbReference type="GO" id="GO:0006355">
    <property type="term" value="P:regulation of DNA-templated transcription"/>
    <property type="evidence" value="ECO:0007669"/>
    <property type="project" value="InterPro"/>
</dbReference>
<dbReference type="PANTHER" id="PTHR33334:SF5">
    <property type="entry name" value="PROTEIN LNK2"/>
    <property type="match status" value="1"/>
</dbReference>
<evidence type="ECO:0000313" key="4">
    <source>
        <dbReference type="Proteomes" id="UP001085076"/>
    </source>
</evidence>
<feature type="compositionally biased region" description="Polar residues" evidence="1">
    <location>
        <begin position="182"/>
        <end position="204"/>
    </location>
</feature>
<feature type="chain" id="PRO_5039401559" evidence="2">
    <location>
        <begin position="28"/>
        <end position="235"/>
    </location>
</feature>
<name>A0A9D5HLF4_9LILI</name>
<comment type="caution">
    <text evidence="3">The sequence shown here is derived from an EMBL/GenBank/DDBJ whole genome shotgun (WGS) entry which is preliminary data.</text>
</comment>
<feature type="compositionally biased region" description="Polar residues" evidence="1">
    <location>
        <begin position="210"/>
        <end position="228"/>
    </location>
</feature>
<reference evidence="3" key="1">
    <citation type="submission" date="2021-03" db="EMBL/GenBank/DDBJ databases">
        <authorList>
            <person name="Li Z."/>
            <person name="Yang C."/>
        </authorList>
    </citation>
    <scope>NUCLEOTIDE SEQUENCE</scope>
    <source>
        <strain evidence="3">Dzin_1.0</strain>
        <tissue evidence="3">Leaf</tissue>
    </source>
</reference>
<dbReference type="OrthoDB" id="618331at2759"/>
<accession>A0A9D5HLF4</accession>
<feature type="signal peptide" evidence="2">
    <location>
        <begin position="1"/>
        <end position="27"/>
    </location>
</feature>
<feature type="region of interest" description="Disordered" evidence="1">
    <location>
        <begin position="140"/>
        <end position="235"/>
    </location>
</feature>
<evidence type="ECO:0000256" key="1">
    <source>
        <dbReference type="SAM" id="MobiDB-lite"/>
    </source>
</evidence>
<evidence type="ECO:0000256" key="2">
    <source>
        <dbReference type="SAM" id="SignalP"/>
    </source>
</evidence>
<protein>
    <submittedName>
        <fullName evidence="3">Uncharacterized protein</fullName>
    </submittedName>
</protein>
<dbReference type="Proteomes" id="UP001085076">
    <property type="component" value="Miscellaneous, Linkage group lg02"/>
</dbReference>
<sequence>MESFLLRGLTWMHGLILPSISASLSKGYNDENNEGSLQTGLMDFSEASNFNSVRAQLEDNHDLFNNEHDDREDDSFLDCDWANIGDFDDLDKIFRSNHSIFGHDIGSNADEFLSSSADVISGTAQSIPMPTSDFIVKTEEQTVSPSNLTNDSSGIQSQSSDKLDKQSKPLKSRKKAEDRSKNNISQNLNGVWSNRISQSHQFPSSKAHPSLSTSVQTFQHPPISQQRQGESEHMG</sequence>
<reference evidence="3" key="2">
    <citation type="journal article" date="2022" name="Hortic Res">
        <title>The genome of Dioscorea zingiberensis sheds light on the biosynthesis, origin and evolution of the medicinally important diosgenin saponins.</title>
        <authorList>
            <person name="Li Y."/>
            <person name="Tan C."/>
            <person name="Li Z."/>
            <person name="Guo J."/>
            <person name="Li S."/>
            <person name="Chen X."/>
            <person name="Wang C."/>
            <person name="Dai X."/>
            <person name="Yang H."/>
            <person name="Song W."/>
            <person name="Hou L."/>
            <person name="Xu J."/>
            <person name="Tong Z."/>
            <person name="Xu A."/>
            <person name="Yuan X."/>
            <person name="Wang W."/>
            <person name="Yang Q."/>
            <person name="Chen L."/>
            <person name="Sun Z."/>
            <person name="Wang K."/>
            <person name="Pan B."/>
            <person name="Chen J."/>
            <person name="Bao Y."/>
            <person name="Liu F."/>
            <person name="Qi X."/>
            <person name="Gang D.R."/>
            <person name="Wen J."/>
            <person name="Li J."/>
        </authorList>
    </citation>
    <scope>NUCLEOTIDE SEQUENCE</scope>
    <source>
        <strain evidence="3">Dzin_1.0</strain>
    </source>
</reference>
<feature type="compositionally biased region" description="Polar residues" evidence="1">
    <location>
        <begin position="141"/>
        <end position="155"/>
    </location>
</feature>
<gene>
    <name evidence="3" type="ORF">J5N97_009184</name>
</gene>
<dbReference type="AlphaFoldDB" id="A0A9D5HLF4"/>
<proteinExistence type="predicted"/>
<dbReference type="InterPro" id="IPR039928">
    <property type="entry name" value="LNK"/>
</dbReference>
<keyword evidence="4" id="KW-1185">Reference proteome</keyword>
<dbReference type="EMBL" id="JAGGNH010000002">
    <property type="protein sequence ID" value="KAJ0980929.1"/>
    <property type="molecule type" value="Genomic_DNA"/>
</dbReference>
<keyword evidence="2" id="KW-0732">Signal</keyword>
<dbReference type="GO" id="GO:0007623">
    <property type="term" value="P:circadian rhythm"/>
    <property type="evidence" value="ECO:0007669"/>
    <property type="project" value="InterPro"/>
</dbReference>
<organism evidence="3 4">
    <name type="scientific">Dioscorea zingiberensis</name>
    <dbReference type="NCBI Taxonomy" id="325984"/>
    <lineage>
        <taxon>Eukaryota</taxon>
        <taxon>Viridiplantae</taxon>
        <taxon>Streptophyta</taxon>
        <taxon>Embryophyta</taxon>
        <taxon>Tracheophyta</taxon>
        <taxon>Spermatophyta</taxon>
        <taxon>Magnoliopsida</taxon>
        <taxon>Liliopsida</taxon>
        <taxon>Dioscoreales</taxon>
        <taxon>Dioscoreaceae</taxon>
        <taxon>Dioscorea</taxon>
    </lineage>
</organism>
<dbReference type="PANTHER" id="PTHR33334">
    <property type="entry name" value="PROTEIN LNK1"/>
    <property type="match status" value="1"/>
</dbReference>
<evidence type="ECO:0000313" key="3">
    <source>
        <dbReference type="EMBL" id="KAJ0980929.1"/>
    </source>
</evidence>